<dbReference type="EMBL" id="BLAY01000182">
    <property type="protein sequence ID" value="GET42791.1"/>
    <property type="molecule type" value="Genomic_DNA"/>
</dbReference>
<dbReference type="Proteomes" id="UP001050975">
    <property type="component" value="Unassembled WGS sequence"/>
</dbReference>
<keyword evidence="2" id="KW-1185">Reference proteome</keyword>
<organism evidence="1 2">
    <name type="scientific">Microseira wollei NIES-4236</name>
    <dbReference type="NCBI Taxonomy" id="2530354"/>
    <lineage>
        <taxon>Bacteria</taxon>
        <taxon>Bacillati</taxon>
        <taxon>Cyanobacteriota</taxon>
        <taxon>Cyanophyceae</taxon>
        <taxon>Oscillatoriophycideae</taxon>
        <taxon>Aerosakkonematales</taxon>
        <taxon>Aerosakkonemataceae</taxon>
        <taxon>Microseira</taxon>
    </lineage>
</organism>
<accession>A0AAV3XPM4</accession>
<name>A0AAV3XPM4_9CYAN</name>
<protein>
    <submittedName>
        <fullName evidence="1">Uncharacterized protein</fullName>
    </submittedName>
</protein>
<evidence type="ECO:0000313" key="2">
    <source>
        <dbReference type="Proteomes" id="UP001050975"/>
    </source>
</evidence>
<dbReference type="RefSeq" id="WP_226590863.1">
    <property type="nucleotide sequence ID" value="NZ_BLAY01000182.1"/>
</dbReference>
<gene>
    <name evidence="1" type="ORF">MiSe_76090</name>
</gene>
<sequence length="197" mass="22235">MSDRHRADAYNRGVEYLRGMQNLLPDPAMVDVMGNLRDRSLICTFLGENIDAVNTDLRRCLVTCHDCFHPQHHRPIQIFAVPLARSFGLDGLCHLSHSAIAILVDVGRLARKDWLRLVAHEYAHAYLNSPGHGQEFAAVLSHLCLGLGLEPPPNQINSLLQSWPPYTPTLDALAFWRGEREFSSGCGQNHLRNHSWR</sequence>
<proteinExistence type="predicted"/>
<comment type="caution">
    <text evidence="1">The sequence shown here is derived from an EMBL/GenBank/DDBJ whole genome shotgun (WGS) entry which is preliminary data.</text>
</comment>
<reference evidence="1" key="1">
    <citation type="submission" date="2019-10" db="EMBL/GenBank/DDBJ databases">
        <title>Draft genome sequece of Microseira wollei NIES-4236.</title>
        <authorList>
            <person name="Yamaguchi H."/>
            <person name="Suzuki S."/>
            <person name="Kawachi M."/>
        </authorList>
    </citation>
    <scope>NUCLEOTIDE SEQUENCE</scope>
    <source>
        <strain evidence="1">NIES-4236</strain>
    </source>
</reference>
<evidence type="ECO:0000313" key="1">
    <source>
        <dbReference type="EMBL" id="GET42791.1"/>
    </source>
</evidence>
<dbReference type="AlphaFoldDB" id="A0AAV3XPM4"/>